<proteinExistence type="predicted"/>
<feature type="compositionally biased region" description="Low complexity" evidence="1">
    <location>
        <begin position="76"/>
        <end position="86"/>
    </location>
</feature>
<dbReference type="VEuPathDB" id="PlasmoDB:C922_04961"/>
<organism evidence="2 3">
    <name type="scientific">Plasmodium inui San Antonio 1</name>
    <dbReference type="NCBI Taxonomy" id="1237626"/>
    <lineage>
        <taxon>Eukaryota</taxon>
        <taxon>Sar</taxon>
        <taxon>Alveolata</taxon>
        <taxon>Apicomplexa</taxon>
        <taxon>Aconoidasida</taxon>
        <taxon>Haemosporida</taxon>
        <taxon>Plasmodiidae</taxon>
        <taxon>Plasmodium</taxon>
        <taxon>Plasmodium (Plasmodium)</taxon>
    </lineage>
</organism>
<sequence>MITNGWYSHGQHAYRSQYFNSGKVMNINQFEGKEMRTLQHVNKDNEKKGFVLCGLPGDQWKTNLHLKYGQLHKGTNQFSNQNNNQQGEEDDEEEDSDIDIDSEFDLEDDYYEDDYDDEEDNDPEAYRERNRMMRKRVKK</sequence>
<keyword evidence="3" id="KW-1185">Reference proteome</keyword>
<feature type="compositionally biased region" description="Acidic residues" evidence="1">
    <location>
        <begin position="87"/>
        <end position="123"/>
    </location>
</feature>
<evidence type="ECO:0000313" key="3">
    <source>
        <dbReference type="Proteomes" id="UP000030640"/>
    </source>
</evidence>
<dbReference type="RefSeq" id="XP_008818757.1">
    <property type="nucleotide sequence ID" value="XM_008820535.1"/>
</dbReference>
<dbReference type="GeneID" id="20040235"/>
<name>W6ZZJ6_9APIC</name>
<dbReference type="AlphaFoldDB" id="W6ZZJ6"/>
<gene>
    <name evidence="2" type="ORF">C922_04961</name>
</gene>
<evidence type="ECO:0000313" key="2">
    <source>
        <dbReference type="EMBL" id="EUD64705.1"/>
    </source>
</evidence>
<protein>
    <submittedName>
        <fullName evidence="2">Uncharacterized protein</fullName>
    </submittedName>
</protein>
<dbReference type="EMBL" id="KI965491">
    <property type="protein sequence ID" value="EUD64705.1"/>
    <property type="molecule type" value="Genomic_DNA"/>
</dbReference>
<reference evidence="2 3" key="1">
    <citation type="submission" date="2013-02" db="EMBL/GenBank/DDBJ databases">
        <title>The Genome Sequence of Plasmodium inui San Antonio 1.</title>
        <authorList>
            <consortium name="The Broad Institute Genome Sequencing Platform"/>
            <consortium name="The Broad Institute Genome Sequencing Center for Infectious Disease"/>
            <person name="Neafsey D."/>
            <person name="Cheeseman I."/>
            <person name="Volkman S."/>
            <person name="Adams J."/>
            <person name="Walker B."/>
            <person name="Young S.K."/>
            <person name="Zeng Q."/>
            <person name="Gargeya S."/>
            <person name="Fitzgerald M."/>
            <person name="Haas B."/>
            <person name="Abouelleil A."/>
            <person name="Alvarado L."/>
            <person name="Arachchi H.M."/>
            <person name="Berlin A.M."/>
            <person name="Chapman S.B."/>
            <person name="Dewar J."/>
            <person name="Goldberg J."/>
            <person name="Griggs A."/>
            <person name="Gujja S."/>
            <person name="Hansen M."/>
            <person name="Howarth C."/>
            <person name="Imamovic A."/>
            <person name="Larimer J."/>
            <person name="McCowan C."/>
            <person name="Murphy C."/>
            <person name="Neiman D."/>
            <person name="Pearson M."/>
            <person name="Priest M."/>
            <person name="Roberts A."/>
            <person name="Saif S."/>
            <person name="Shea T."/>
            <person name="Sisk P."/>
            <person name="Sykes S."/>
            <person name="Wortman J."/>
            <person name="Nusbaum C."/>
            <person name="Birren B."/>
        </authorList>
    </citation>
    <scope>NUCLEOTIDE SEQUENCE [LARGE SCALE GENOMIC DNA]</scope>
    <source>
        <strain evidence="2 3">San Antonio 1</strain>
    </source>
</reference>
<dbReference type="Proteomes" id="UP000030640">
    <property type="component" value="Unassembled WGS sequence"/>
</dbReference>
<accession>W6ZZJ6</accession>
<evidence type="ECO:0000256" key="1">
    <source>
        <dbReference type="SAM" id="MobiDB-lite"/>
    </source>
</evidence>
<feature type="region of interest" description="Disordered" evidence="1">
    <location>
        <begin position="72"/>
        <end position="139"/>
    </location>
</feature>